<dbReference type="InterPro" id="IPR003784">
    <property type="entry name" value="BioY"/>
</dbReference>
<sequence>MYKKVNNGGDNVEREEISAGNQGKVKELVLFSLFTALTAIGAFIRVPVPLCPFTLQLLFTTLSGLILGSRKGAASVAVYVALGLSGVPVFTQGGGPGYIFQPTFGYLLGFIAGAWLTGKLSEHMEKLSFVRILFANLAGLLVVYLFGMVYVYIINNYYLNTPIGIWPVVLYCFLLAVPGDICLCVLAAVLAKKLYRAGHAW</sequence>
<keyword evidence="3" id="KW-0812">Transmembrane</keyword>
<dbReference type="PANTHER" id="PTHR34295:SF1">
    <property type="entry name" value="BIOTIN TRANSPORTER BIOY"/>
    <property type="match status" value="1"/>
</dbReference>
<feature type="transmembrane region" description="Helical" evidence="3">
    <location>
        <begin position="53"/>
        <end position="69"/>
    </location>
</feature>
<evidence type="ECO:0000313" key="4">
    <source>
        <dbReference type="EMBL" id="MBF1129233.1"/>
    </source>
</evidence>
<evidence type="ECO:0000256" key="3">
    <source>
        <dbReference type="SAM" id="Phobius"/>
    </source>
</evidence>
<dbReference type="PIRSF" id="PIRSF016661">
    <property type="entry name" value="BioY"/>
    <property type="match status" value="1"/>
</dbReference>
<keyword evidence="3" id="KW-1133">Transmembrane helix</keyword>
<comment type="subcellular location">
    <subcellularLocation>
        <location evidence="2">Cell membrane</location>
        <topology evidence="2">Multi-pass membrane protein</topology>
    </subcellularLocation>
</comment>
<organism evidence="4 5">
    <name type="scientific">Dialister invisus</name>
    <dbReference type="NCBI Taxonomy" id="218538"/>
    <lineage>
        <taxon>Bacteria</taxon>
        <taxon>Bacillati</taxon>
        <taxon>Bacillota</taxon>
        <taxon>Negativicutes</taxon>
        <taxon>Veillonellales</taxon>
        <taxon>Veillonellaceae</taxon>
        <taxon>Dialister</taxon>
    </lineage>
</organism>
<dbReference type="AlphaFoldDB" id="A0A930B5G8"/>
<feature type="transmembrane region" description="Helical" evidence="3">
    <location>
        <begin position="76"/>
        <end position="93"/>
    </location>
</feature>
<reference evidence="4" key="1">
    <citation type="submission" date="2020-04" db="EMBL/GenBank/DDBJ databases">
        <title>Deep metagenomics examines the oral microbiome during advanced dental caries in children, revealing novel taxa and co-occurrences with host molecules.</title>
        <authorList>
            <person name="Baker J.L."/>
            <person name="Morton J.T."/>
            <person name="Dinis M."/>
            <person name="Alvarez R."/>
            <person name="Tran N.C."/>
            <person name="Knight R."/>
            <person name="Edlund A."/>
        </authorList>
    </citation>
    <scope>NUCLEOTIDE SEQUENCE</scope>
    <source>
        <strain evidence="4">JCVI_32_bin.14</strain>
    </source>
</reference>
<dbReference type="GO" id="GO:0015225">
    <property type="term" value="F:biotin transmembrane transporter activity"/>
    <property type="evidence" value="ECO:0007669"/>
    <property type="project" value="UniProtKB-UniRule"/>
</dbReference>
<keyword evidence="2 3" id="KW-0472">Membrane</keyword>
<gene>
    <name evidence="4" type="ORF">HXL70_04210</name>
</gene>
<feature type="transmembrane region" description="Helical" evidence="3">
    <location>
        <begin position="129"/>
        <end position="153"/>
    </location>
</feature>
<keyword evidence="2" id="KW-0813">Transport</keyword>
<dbReference type="Proteomes" id="UP000757890">
    <property type="component" value="Unassembled WGS sequence"/>
</dbReference>
<comment type="similarity">
    <text evidence="1 2">Belongs to the BioY family.</text>
</comment>
<protein>
    <recommendedName>
        <fullName evidence="2">Biotin transporter</fullName>
    </recommendedName>
</protein>
<name>A0A930B5G8_9FIRM</name>
<comment type="caution">
    <text evidence="4">The sequence shown here is derived from an EMBL/GenBank/DDBJ whole genome shotgun (WGS) entry which is preliminary data.</text>
</comment>
<evidence type="ECO:0000313" key="5">
    <source>
        <dbReference type="Proteomes" id="UP000757890"/>
    </source>
</evidence>
<accession>A0A930B5G8</accession>
<feature type="transmembrane region" description="Helical" evidence="3">
    <location>
        <begin position="28"/>
        <end position="47"/>
    </location>
</feature>
<evidence type="ECO:0000256" key="1">
    <source>
        <dbReference type="ARBA" id="ARBA00010692"/>
    </source>
</evidence>
<dbReference type="EMBL" id="JABZMK010000015">
    <property type="protein sequence ID" value="MBF1129233.1"/>
    <property type="molecule type" value="Genomic_DNA"/>
</dbReference>
<dbReference type="GO" id="GO:0005886">
    <property type="term" value="C:plasma membrane"/>
    <property type="evidence" value="ECO:0007669"/>
    <property type="project" value="UniProtKB-SubCell"/>
</dbReference>
<dbReference type="PANTHER" id="PTHR34295">
    <property type="entry name" value="BIOTIN TRANSPORTER BIOY"/>
    <property type="match status" value="1"/>
</dbReference>
<dbReference type="GeneID" id="78278389"/>
<feature type="transmembrane region" description="Helical" evidence="3">
    <location>
        <begin position="165"/>
        <end position="191"/>
    </location>
</feature>
<dbReference type="Pfam" id="PF02632">
    <property type="entry name" value="BioY"/>
    <property type="match status" value="1"/>
</dbReference>
<proteinExistence type="inferred from homology"/>
<keyword evidence="2" id="KW-1003">Cell membrane</keyword>
<dbReference type="RefSeq" id="WP_007070852.1">
    <property type="nucleotide sequence ID" value="NZ_CATVVQ010000008.1"/>
</dbReference>
<feature type="transmembrane region" description="Helical" evidence="3">
    <location>
        <begin position="99"/>
        <end position="117"/>
    </location>
</feature>
<dbReference type="Gene3D" id="1.10.1760.20">
    <property type="match status" value="1"/>
</dbReference>
<evidence type="ECO:0000256" key="2">
    <source>
        <dbReference type="PIRNR" id="PIRNR016661"/>
    </source>
</evidence>